<accession>A0A0A2WEI7</accession>
<dbReference type="eggNOG" id="COG3291">
    <property type="taxonomic scope" value="Bacteria"/>
</dbReference>
<reference evidence="1 2" key="1">
    <citation type="submission" date="2014-09" db="EMBL/GenBank/DDBJ databases">
        <title>Genome sequences of Lysobacter dokdonensis DS-58.</title>
        <authorList>
            <person name="Kim J.F."/>
            <person name="Kwak M.-J."/>
        </authorList>
    </citation>
    <scope>NUCLEOTIDE SEQUENCE [LARGE SCALE GENOMIC DNA]</scope>
    <source>
        <strain evidence="1 2">DS-58</strain>
    </source>
</reference>
<proteinExistence type="predicted"/>
<dbReference type="AlphaFoldDB" id="A0A0A2WEI7"/>
<sequence length="431" mass="45282">MFRGAVACTLVAAAVGFAVWGLRAEFAGEAVRAPVSQIPAETGLPTLRLESGGQGIHLDAAMARRALRDGTLEVVLPDGTAYPVKIERQETHGGGHWSLVGRVQTAVGAQSMVLTFGGNAVFGQVPMPDGHAMQIETEGNGLITVAPARNLVPRSQPGRPATPDYRVPPGGEFDTQYFKAVADQPLRLDDGKPVRIDVLALYSPELVARRGSVAAAKTQIAHLIAVANQAHRDSGTRVRLHMIGAQEVAIPADLTNAQALDVLTAGRYGDIDFEALRDKTAADLAAFIRPVSETDDTCGASWLNGAHEQGEAGLDPAHGYVVANVSPCGAYVLAHEIGHAMGAAHDIAAQTDADGVVTYGAYPFSFDLRTPMFGTLMTDPGEGRWIGRFSNPHPTACDGAPCGVAGRIDNARGIDLAAPAVARFRDPPTRN</sequence>
<dbReference type="PATRIC" id="fig|1300345.3.peg.2314"/>
<dbReference type="SUPFAM" id="SSF55486">
    <property type="entry name" value="Metalloproteases ('zincins'), catalytic domain"/>
    <property type="match status" value="1"/>
</dbReference>
<dbReference type="STRING" id="1300345.LF41_650"/>
<dbReference type="GO" id="GO:0008237">
    <property type="term" value="F:metallopeptidase activity"/>
    <property type="evidence" value="ECO:0007669"/>
    <property type="project" value="InterPro"/>
</dbReference>
<dbReference type="Proteomes" id="UP000030518">
    <property type="component" value="Unassembled WGS sequence"/>
</dbReference>
<dbReference type="Gene3D" id="3.40.390.10">
    <property type="entry name" value="Collagenase (Catalytic Domain)"/>
    <property type="match status" value="1"/>
</dbReference>
<dbReference type="EMBL" id="JRKJ01000018">
    <property type="protein sequence ID" value="KGQ18621.1"/>
    <property type="molecule type" value="Genomic_DNA"/>
</dbReference>
<keyword evidence="2" id="KW-1185">Reference proteome</keyword>
<evidence type="ECO:0000313" key="2">
    <source>
        <dbReference type="Proteomes" id="UP000030518"/>
    </source>
</evidence>
<gene>
    <name evidence="1" type="ORF">LF41_650</name>
</gene>
<protein>
    <submittedName>
        <fullName evidence="1">Putative secreted protein</fullName>
    </submittedName>
</protein>
<name>A0A0A2WEI7_9GAMM</name>
<comment type="caution">
    <text evidence="1">The sequence shown here is derived from an EMBL/GenBank/DDBJ whole genome shotgun (WGS) entry which is preliminary data.</text>
</comment>
<dbReference type="Pfam" id="PF13583">
    <property type="entry name" value="Reprolysin_4"/>
    <property type="match status" value="1"/>
</dbReference>
<evidence type="ECO:0000313" key="1">
    <source>
        <dbReference type="EMBL" id="KGQ18621.1"/>
    </source>
</evidence>
<dbReference type="InterPro" id="IPR024079">
    <property type="entry name" value="MetalloPept_cat_dom_sf"/>
</dbReference>
<organism evidence="1 2">
    <name type="scientific">Lysobacter dokdonensis DS-58</name>
    <dbReference type="NCBI Taxonomy" id="1300345"/>
    <lineage>
        <taxon>Bacteria</taxon>
        <taxon>Pseudomonadati</taxon>
        <taxon>Pseudomonadota</taxon>
        <taxon>Gammaproteobacteria</taxon>
        <taxon>Lysobacterales</taxon>
        <taxon>Lysobacteraceae</taxon>
        <taxon>Noviluteimonas</taxon>
    </lineage>
</organism>